<dbReference type="InterPro" id="IPR013083">
    <property type="entry name" value="Znf_RING/FYVE/PHD"/>
</dbReference>
<sequence>MIEQPNSEDYDSDDPERASTGRLIWKPLKGITASLRSKDFQCKKCGEDIVDPVVTACCNNYVCRKCWIDDTKLDKTYHTNCPICDKEVSLDLLNGPWRPPPTFYPASEFYLKMMNKLLVRCSDKECKMEMKYPDFDEHWEISCRWLVRCDFCAAESRVIDRHLCEQKFQEKEEEMKKQLENQKEKYRGRKMVNSALQLTGYVAGLIGSALSLVTCVMPEWRRQDMVGEVIEMQVKKQGIWWNCQYFSTGQWHCDDFDRMLLGLPPELQAARALMVIACLFGFLGYILSNVGLSCTSMMQDSQESKRKVAITGGVFWLLNGLCTGVAVSFYAALVVQDFYQSGGMSGIGLSSAGGVNSMGAAGTRFVYGTALFLGWAAMVLGIIGGACQISATCSDNDDDDDDTYGGPIPNTNRYNPPPRSEFI</sequence>
<evidence type="ECO:0000256" key="12">
    <source>
        <dbReference type="SAM" id="Phobius"/>
    </source>
</evidence>
<keyword evidence="5" id="KW-1003">Cell membrane</keyword>
<feature type="coiled-coil region" evidence="10">
    <location>
        <begin position="161"/>
        <end position="189"/>
    </location>
</feature>
<keyword evidence="9 12" id="KW-0472">Membrane</keyword>
<keyword evidence="4" id="KW-0796">Tight junction</keyword>
<feature type="transmembrane region" description="Helical" evidence="12">
    <location>
        <begin position="365"/>
        <end position="386"/>
    </location>
</feature>
<comment type="similarity">
    <text evidence="3">Belongs to the claudin family.</text>
</comment>
<keyword evidence="7" id="KW-0965">Cell junction</keyword>
<evidence type="ECO:0000256" key="8">
    <source>
        <dbReference type="ARBA" id="ARBA00022989"/>
    </source>
</evidence>
<dbReference type="PANTHER" id="PTHR12002">
    <property type="entry name" value="CLAUDIN"/>
    <property type="match status" value="1"/>
</dbReference>
<organism evidence="13 14">
    <name type="scientific">Oikopleura dioica</name>
    <name type="common">Tunicate</name>
    <dbReference type="NCBI Taxonomy" id="34765"/>
    <lineage>
        <taxon>Eukaryota</taxon>
        <taxon>Metazoa</taxon>
        <taxon>Chordata</taxon>
        <taxon>Tunicata</taxon>
        <taxon>Appendicularia</taxon>
        <taxon>Copelata</taxon>
        <taxon>Oikopleuridae</taxon>
        <taxon>Oikopleura</taxon>
    </lineage>
</organism>
<keyword evidence="6 12" id="KW-0812">Transmembrane</keyword>
<evidence type="ECO:0000313" key="14">
    <source>
        <dbReference type="Proteomes" id="UP001158576"/>
    </source>
</evidence>
<evidence type="ECO:0000256" key="1">
    <source>
        <dbReference type="ARBA" id="ARBA00004435"/>
    </source>
</evidence>
<evidence type="ECO:0000256" key="2">
    <source>
        <dbReference type="ARBA" id="ARBA00004651"/>
    </source>
</evidence>
<name>A0ABN7SMA3_OIKDI</name>
<dbReference type="SUPFAM" id="SSF57850">
    <property type="entry name" value="RING/U-box"/>
    <property type="match status" value="1"/>
</dbReference>
<evidence type="ECO:0000256" key="10">
    <source>
        <dbReference type="SAM" id="Coils"/>
    </source>
</evidence>
<evidence type="ECO:0000256" key="7">
    <source>
        <dbReference type="ARBA" id="ARBA00022949"/>
    </source>
</evidence>
<gene>
    <name evidence="13" type="ORF">OKIOD_LOCUS8317</name>
</gene>
<feature type="transmembrane region" description="Helical" evidence="12">
    <location>
        <begin position="195"/>
        <end position="213"/>
    </location>
</feature>
<accession>A0ABN7SMA3</accession>
<feature type="transmembrane region" description="Helical" evidence="12">
    <location>
        <begin position="308"/>
        <end position="332"/>
    </location>
</feature>
<feature type="transmembrane region" description="Helical" evidence="12">
    <location>
        <begin position="269"/>
        <end position="287"/>
    </location>
</feature>
<dbReference type="EMBL" id="OU015569">
    <property type="protein sequence ID" value="CAG5099940.1"/>
    <property type="molecule type" value="Genomic_DNA"/>
</dbReference>
<evidence type="ECO:0000256" key="11">
    <source>
        <dbReference type="SAM" id="MobiDB-lite"/>
    </source>
</evidence>
<keyword evidence="8 12" id="KW-1133">Transmembrane helix</keyword>
<protein>
    <submittedName>
        <fullName evidence="13">Oidioi.mRNA.OKI2018_I69.XSR.g16759.t1.cds</fullName>
    </submittedName>
</protein>
<evidence type="ECO:0000256" key="6">
    <source>
        <dbReference type="ARBA" id="ARBA00022692"/>
    </source>
</evidence>
<proteinExistence type="inferred from homology"/>
<dbReference type="Gene3D" id="3.30.40.10">
    <property type="entry name" value="Zinc/RING finger domain, C3HC4 (zinc finger)"/>
    <property type="match status" value="1"/>
</dbReference>
<dbReference type="InterPro" id="IPR006187">
    <property type="entry name" value="Claudin"/>
</dbReference>
<keyword evidence="14" id="KW-1185">Reference proteome</keyword>
<dbReference type="Proteomes" id="UP001158576">
    <property type="component" value="Chromosome XSR"/>
</dbReference>
<evidence type="ECO:0000256" key="9">
    <source>
        <dbReference type="ARBA" id="ARBA00023136"/>
    </source>
</evidence>
<evidence type="ECO:0000256" key="5">
    <source>
        <dbReference type="ARBA" id="ARBA00022475"/>
    </source>
</evidence>
<dbReference type="PRINTS" id="PR01077">
    <property type="entry name" value="CLAUDIN"/>
</dbReference>
<reference evidence="13 14" key="1">
    <citation type="submission" date="2021-04" db="EMBL/GenBank/DDBJ databases">
        <authorList>
            <person name="Bliznina A."/>
        </authorList>
    </citation>
    <scope>NUCLEOTIDE SEQUENCE [LARGE SCALE GENOMIC DNA]</scope>
</reference>
<keyword evidence="10" id="KW-0175">Coiled coil</keyword>
<dbReference type="Gene3D" id="1.20.140.150">
    <property type="match status" value="1"/>
</dbReference>
<dbReference type="InterPro" id="IPR004031">
    <property type="entry name" value="PMP22/EMP/MP20/Claudin"/>
</dbReference>
<evidence type="ECO:0000256" key="4">
    <source>
        <dbReference type="ARBA" id="ARBA00022427"/>
    </source>
</evidence>
<evidence type="ECO:0000256" key="3">
    <source>
        <dbReference type="ARBA" id="ARBA00008295"/>
    </source>
</evidence>
<dbReference type="Pfam" id="PF00822">
    <property type="entry name" value="PMP22_Claudin"/>
    <property type="match status" value="1"/>
</dbReference>
<comment type="subcellular location">
    <subcellularLocation>
        <location evidence="1">Cell junction</location>
        <location evidence="1">Tight junction</location>
    </subcellularLocation>
    <subcellularLocation>
        <location evidence="2">Cell membrane</location>
        <topology evidence="2">Multi-pass membrane protein</topology>
    </subcellularLocation>
</comment>
<feature type="region of interest" description="Disordered" evidence="11">
    <location>
        <begin position="398"/>
        <end position="423"/>
    </location>
</feature>
<evidence type="ECO:0000313" key="13">
    <source>
        <dbReference type="EMBL" id="CAG5099940.1"/>
    </source>
</evidence>